<dbReference type="Gene3D" id="3.10.20.30">
    <property type="match status" value="1"/>
</dbReference>
<comment type="caution">
    <text evidence="1">The sequence shown here is derived from an EMBL/GenBank/DDBJ whole genome shotgun (WGS) entry which is preliminary data.</text>
</comment>
<dbReference type="Pfam" id="PF02597">
    <property type="entry name" value="ThiS"/>
    <property type="match status" value="1"/>
</dbReference>
<organism evidence="1 2">
    <name type="scientific">Catenuloplanes indicus</name>
    <dbReference type="NCBI Taxonomy" id="137267"/>
    <lineage>
        <taxon>Bacteria</taxon>
        <taxon>Bacillati</taxon>
        <taxon>Actinomycetota</taxon>
        <taxon>Actinomycetes</taxon>
        <taxon>Micromonosporales</taxon>
        <taxon>Micromonosporaceae</taxon>
        <taxon>Catenuloplanes</taxon>
    </lineage>
</organism>
<dbReference type="PANTHER" id="PTHR38031">
    <property type="entry name" value="SULFUR CARRIER PROTEIN SLR0821-RELATED"/>
    <property type="match status" value="1"/>
</dbReference>
<keyword evidence="2" id="KW-1185">Reference proteome</keyword>
<dbReference type="SUPFAM" id="SSF54285">
    <property type="entry name" value="MoaD/ThiS"/>
    <property type="match status" value="1"/>
</dbReference>
<name>A0AAE3W3M4_9ACTN</name>
<accession>A0AAE3W3M4</accession>
<evidence type="ECO:0000313" key="1">
    <source>
        <dbReference type="EMBL" id="MDQ0368931.1"/>
    </source>
</evidence>
<dbReference type="AlphaFoldDB" id="A0AAE3W3M4"/>
<dbReference type="InterPro" id="IPR012675">
    <property type="entry name" value="Beta-grasp_dom_sf"/>
</dbReference>
<dbReference type="Proteomes" id="UP001240236">
    <property type="component" value="Unassembled WGS sequence"/>
</dbReference>
<protein>
    <submittedName>
        <fullName evidence="1">Molybdopterin converting factor small subunit</fullName>
    </submittedName>
</protein>
<dbReference type="RefSeq" id="WP_307243821.1">
    <property type="nucleotide sequence ID" value="NZ_JAUSUZ010000001.1"/>
</dbReference>
<proteinExistence type="predicted"/>
<gene>
    <name evidence="1" type="ORF">J2S42_005600</name>
</gene>
<sequence length="92" mass="9886">MGAVILLPGVLRPEAAGASRLEVTAPGTVRGVLAEVAARWPRLAKRLRDERGELRRYVNLYVDGEECRRVKGLDTPVPEGAEIQIIPSVAGG</sequence>
<dbReference type="InterPro" id="IPR016155">
    <property type="entry name" value="Mopterin_synth/thiamin_S_b"/>
</dbReference>
<reference evidence="1 2" key="1">
    <citation type="submission" date="2023-07" db="EMBL/GenBank/DDBJ databases">
        <title>Sequencing the genomes of 1000 actinobacteria strains.</title>
        <authorList>
            <person name="Klenk H.-P."/>
        </authorList>
    </citation>
    <scope>NUCLEOTIDE SEQUENCE [LARGE SCALE GENOMIC DNA]</scope>
    <source>
        <strain evidence="1 2">DSM 44709</strain>
    </source>
</reference>
<dbReference type="InterPro" id="IPR052045">
    <property type="entry name" value="Sulfur_Carrier/Prot_Modifier"/>
</dbReference>
<dbReference type="InterPro" id="IPR003749">
    <property type="entry name" value="ThiS/MoaD-like"/>
</dbReference>
<dbReference type="PANTHER" id="PTHR38031:SF1">
    <property type="entry name" value="SULFUR CARRIER PROTEIN CYSO"/>
    <property type="match status" value="1"/>
</dbReference>
<evidence type="ECO:0000313" key="2">
    <source>
        <dbReference type="Proteomes" id="UP001240236"/>
    </source>
</evidence>
<dbReference type="EMBL" id="JAUSUZ010000001">
    <property type="protein sequence ID" value="MDQ0368931.1"/>
    <property type="molecule type" value="Genomic_DNA"/>
</dbReference>